<keyword evidence="4" id="KW-1185">Reference proteome</keyword>
<dbReference type="SUPFAM" id="SSF75217">
    <property type="entry name" value="alpha/beta knot"/>
    <property type="match status" value="1"/>
</dbReference>
<keyword evidence="2" id="KW-0949">S-adenosyl-L-methionine</keyword>
<reference evidence="4" key="1">
    <citation type="journal article" date="2013" name="Nature">
        <title>Draft genome of the wheat A-genome progenitor Triticum urartu.</title>
        <authorList>
            <person name="Ling H.Q."/>
            <person name="Zhao S."/>
            <person name="Liu D."/>
            <person name="Wang J."/>
            <person name="Sun H."/>
            <person name="Zhang C."/>
            <person name="Fan H."/>
            <person name="Li D."/>
            <person name="Dong L."/>
            <person name="Tao Y."/>
            <person name="Gao C."/>
            <person name="Wu H."/>
            <person name="Li Y."/>
            <person name="Cui Y."/>
            <person name="Guo X."/>
            <person name="Zheng S."/>
            <person name="Wang B."/>
            <person name="Yu K."/>
            <person name="Liang Q."/>
            <person name="Yang W."/>
            <person name="Lou X."/>
            <person name="Chen J."/>
            <person name="Feng M."/>
            <person name="Jian J."/>
            <person name="Zhang X."/>
            <person name="Luo G."/>
            <person name="Jiang Y."/>
            <person name="Liu J."/>
            <person name="Wang Z."/>
            <person name="Sha Y."/>
            <person name="Zhang B."/>
            <person name="Wu H."/>
            <person name="Tang D."/>
            <person name="Shen Q."/>
            <person name="Xue P."/>
            <person name="Zou S."/>
            <person name="Wang X."/>
            <person name="Liu X."/>
            <person name="Wang F."/>
            <person name="Yang Y."/>
            <person name="An X."/>
            <person name="Dong Z."/>
            <person name="Zhang K."/>
            <person name="Zhang X."/>
            <person name="Luo M.C."/>
            <person name="Dvorak J."/>
            <person name="Tong Y."/>
            <person name="Wang J."/>
            <person name="Yang H."/>
            <person name="Li Z."/>
            <person name="Wang D."/>
            <person name="Zhang A."/>
            <person name="Wang J."/>
        </authorList>
    </citation>
    <scope>NUCLEOTIDE SEQUENCE</scope>
    <source>
        <strain evidence="4">cv. G1812</strain>
    </source>
</reference>
<dbReference type="InterPro" id="IPR016914">
    <property type="entry name" value="TrmL"/>
</dbReference>
<organism evidence="3 4">
    <name type="scientific">Triticum urartu</name>
    <name type="common">Red wild einkorn</name>
    <name type="synonym">Crithodium urartu</name>
    <dbReference type="NCBI Taxonomy" id="4572"/>
    <lineage>
        <taxon>Eukaryota</taxon>
        <taxon>Viridiplantae</taxon>
        <taxon>Streptophyta</taxon>
        <taxon>Embryophyta</taxon>
        <taxon>Tracheophyta</taxon>
        <taxon>Spermatophyta</taxon>
        <taxon>Magnoliopsida</taxon>
        <taxon>Liliopsida</taxon>
        <taxon>Poales</taxon>
        <taxon>Poaceae</taxon>
        <taxon>BOP clade</taxon>
        <taxon>Pooideae</taxon>
        <taxon>Triticodae</taxon>
        <taxon>Triticeae</taxon>
        <taxon>Triticinae</taxon>
        <taxon>Triticum</taxon>
    </lineage>
</organism>
<evidence type="ECO:0000313" key="4">
    <source>
        <dbReference type="Proteomes" id="UP000015106"/>
    </source>
</evidence>
<name>A0A8R7V4W9_TRIUA</name>
<evidence type="ECO:0000313" key="3">
    <source>
        <dbReference type="EnsemblPlants" id="TuG1812G0700002569.01.T03"/>
    </source>
</evidence>
<dbReference type="GO" id="GO:0002130">
    <property type="term" value="P:wobble position ribose methylation"/>
    <property type="evidence" value="ECO:0007669"/>
    <property type="project" value="TreeGrafter"/>
</dbReference>
<dbReference type="AlphaFoldDB" id="A0A8R7V4W9"/>
<dbReference type="PANTHER" id="PTHR42971">
    <property type="entry name" value="TRNA (CYTIDINE(34)-2'-O)-METHYLTRANSFERASE"/>
    <property type="match status" value="1"/>
</dbReference>
<keyword evidence="1" id="KW-0963">Cytoplasm</keyword>
<dbReference type="Gramene" id="TuG1812G0700002569.01.T03">
    <property type="protein sequence ID" value="TuG1812G0700002569.01.T03"/>
    <property type="gene ID" value="TuG1812G0700002569.01"/>
</dbReference>
<dbReference type="PANTHER" id="PTHR42971:SF1">
    <property type="entry name" value="TRNA (CYTIDINE(34)-2'-O)-METHYLTRANSFERASE"/>
    <property type="match status" value="1"/>
</dbReference>
<reference evidence="3" key="2">
    <citation type="submission" date="2018-03" db="EMBL/GenBank/DDBJ databases">
        <title>The Triticum urartu genome reveals the dynamic nature of wheat genome evolution.</title>
        <authorList>
            <person name="Ling H."/>
            <person name="Ma B."/>
            <person name="Shi X."/>
            <person name="Liu H."/>
            <person name="Dong L."/>
            <person name="Sun H."/>
            <person name="Cao Y."/>
            <person name="Gao Q."/>
            <person name="Zheng S."/>
            <person name="Li Y."/>
            <person name="Yu Y."/>
            <person name="Du H."/>
            <person name="Qi M."/>
            <person name="Li Y."/>
            <person name="Yu H."/>
            <person name="Cui Y."/>
            <person name="Wang N."/>
            <person name="Chen C."/>
            <person name="Wu H."/>
            <person name="Zhao Y."/>
            <person name="Zhang J."/>
            <person name="Li Y."/>
            <person name="Zhou W."/>
            <person name="Zhang B."/>
            <person name="Hu W."/>
            <person name="Eijk M."/>
            <person name="Tang J."/>
            <person name="Witsenboer H."/>
            <person name="Zhao S."/>
            <person name="Li Z."/>
            <person name="Zhang A."/>
            <person name="Wang D."/>
            <person name="Liang C."/>
        </authorList>
    </citation>
    <scope>NUCLEOTIDE SEQUENCE [LARGE SCALE GENOMIC DNA]</scope>
    <source>
        <strain evidence="3">cv. G1812</strain>
    </source>
</reference>
<dbReference type="GO" id="GO:0008173">
    <property type="term" value="F:RNA methyltransferase activity"/>
    <property type="evidence" value="ECO:0007669"/>
    <property type="project" value="TreeGrafter"/>
</dbReference>
<proteinExistence type="predicted"/>
<evidence type="ECO:0000256" key="2">
    <source>
        <dbReference type="ARBA" id="ARBA00022691"/>
    </source>
</evidence>
<reference evidence="3" key="3">
    <citation type="submission" date="2022-06" db="UniProtKB">
        <authorList>
            <consortium name="EnsemblPlants"/>
        </authorList>
    </citation>
    <scope>IDENTIFICATION</scope>
</reference>
<dbReference type="InterPro" id="IPR029026">
    <property type="entry name" value="tRNA_m1G_MTases_N"/>
</dbReference>
<sequence>MEVGLRLRALAHSRAAFAGFSAAAHGCRHRQPRRVASSSASCSLAVASSGNGAAAGPVGSGVEVARAKRMLHVVLVSPLIPGNTGSIARTCAASAVGLHLVGVSHWVFMWMTQNLSVLDWIIGRILYVEILHLYDLQISDLNLLAAALSGAFMTNLLSSVSLKCSKSQP</sequence>
<dbReference type="InterPro" id="IPR029028">
    <property type="entry name" value="Alpha/beta_knot_MTases"/>
</dbReference>
<dbReference type="Gene3D" id="3.40.1280.10">
    <property type="match status" value="1"/>
</dbReference>
<evidence type="ECO:0000256" key="1">
    <source>
        <dbReference type="ARBA" id="ARBA00022490"/>
    </source>
</evidence>
<dbReference type="Proteomes" id="UP000015106">
    <property type="component" value="Chromosome 7"/>
</dbReference>
<accession>A0A8R7V4W9</accession>
<protein>
    <submittedName>
        <fullName evidence="3">Uncharacterized protein</fullName>
    </submittedName>
</protein>
<gene>
    <name evidence="3" type="primary">LOC125525706</name>
</gene>
<dbReference type="EnsemblPlants" id="TuG1812G0700002569.01.T03">
    <property type="protein sequence ID" value="TuG1812G0700002569.01.T03"/>
    <property type="gene ID" value="TuG1812G0700002569.01"/>
</dbReference>